<reference evidence="2 3" key="1">
    <citation type="journal article" date="2017" name="Nature">
        <title>The Apostasia genome and the evolution of orchids.</title>
        <authorList>
            <person name="Zhang G.Q."/>
            <person name="Liu K.W."/>
            <person name="Li Z."/>
            <person name="Lohaus R."/>
            <person name="Hsiao Y.Y."/>
            <person name="Niu S.C."/>
            <person name="Wang J.Y."/>
            <person name="Lin Y.C."/>
            <person name="Xu Q."/>
            <person name="Chen L.J."/>
            <person name="Yoshida K."/>
            <person name="Fujiwara S."/>
            <person name="Wang Z.W."/>
            <person name="Zhang Y.Q."/>
            <person name="Mitsuda N."/>
            <person name="Wang M."/>
            <person name="Liu G.H."/>
            <person name="Pecoraro L."/>
            <person name="Huang H.X."/>
            <person name="Xiao X.J."/>
            <person name="Lin M."/>
            <person name="Wu X.Y."/>
            <person name="Wu W.L."/>
            <person name="Chen Y.Y."/>
            <person name="Chang S.B."/>
            <person name="Sakamoto S."/>
            <person name="Ohme-Takagi M."/>
            <person name="Yagi M."/>
            <person name="Zeng S.J."/>
            <person name="Shen C.Y."/>
            <person name="Yeh C.M."/>
            <person name="Luo Y.B."/>
            <person name="Tsai W.C."/>
            <person name="Van de Peer Y."/>
            <person name="Liu Z.J."/>
        </authorList>
    </citation>
    <scope>NUCLEOTIDE SEQUENCE [LARGE SCALE GENOMIC DNA]</scope>
    <source>
        <strain evidence="3">cv. Shenzhen</strain>
        <tissue evidence="2">Stem</tissue>
    </source>
</reference>
<accession>A0A2I0BFN4</accession>
<keyword evidence="2" id="KW-0418">Kinase</keyword>
<keyword evidence="2" id="KW-0808">Transferase</keyword>
<evidence type="ECO:0000313" key="3">
    <source>
        <dbReference type="Proteomes" id="UP000236161"/>
    </source>
</evidence>
<evidence type="ECO:0000313" key="2">
    <source>
        <dbReference type="EMBL" id="PKA66608.1"/>
    </source>
</evidence>
<dbReference type="GO" id="GO:0016301">
    <property type="term" value="F:kinase activity"/>
    <property type="evidence" value="ECO:0007669"/>
    <property type="project" value="UniProtKB-KW"/>
</dbReference>
<comment type="similarity">
    <text evidence="1">Belongs to the protein kinase superfamily. ADCK protein kinase family.</text>
</comment>
<dbReference type="PANTHER" id="PTHR10566">
    <property type="entry name" value="CHAPERONE-ACTIVITY OF BC1 COMPLEX CABC1 -RELATED"/>
    <property type="match status" value="1"/>
</dbReference>
<dbReference type="STRING" id="1088818.A0A2I0BFN4"/>
<dbReference type="EMBL" id="KZ451885">
    <property type="protein sequence ID" value="PKA66608.1"/>
    <property type="molecule type" value="Genomic_DNA"/>
</dbReference>
<dbReference type="InterPro" id="IPR050154">
    <property type="entry name" value="UbiB_kinase"/>
</dbReference>
<keyword evidence="3" id="KW-1185">Reference proteome</keyword>
<dbReference type="Proteomes" id="UP000236161">
    <property type="component" value="Unassembled WGS sequence"/>
</dbReference>
<organism evidence="2 3">
    <name type="scientific">Apostasia shenzhenica</name>
    <dbReference type="NCBI Taxonomy" id="1088818"/>
    <lineage>
        <taxon>Eukaryota</taxon>
        <taxon>Viridiplantae</taxon>
        <taxon>Streptophyta</taxon>
        <taxon>Embryophyta</taxon>
        <taxon>Tracheophyta</taxon>
        <taxon>Spermatophyta</taxon>
        <taxon>Magnoliopsida</taxon>
        <taxon>Liliopsida</taxon>
        <taxon>Asparagales</taxon>
        <taxon>Orchidaceae</taxon>
        <taxon>Apostasioideae</taxon>
        <taxon>Apostasia</taxon>
    </lineage>
</organism>
<dbReference type="OrthoDB" id="427480at2759"/>
<protein>
    <submittedName>
        <fullName evidence="2">Putative aarF domain-containing protein kinase</fullName>
    </submittedName>
</protein>
<proteinExistence type="inferred from homology"/>
<dbReference type="AlphaFoldDB" id="A0A2I0BFN4"/>
<gene>
    <name evidence="2" type="ORF">AXF42_Ash003263</name>
</gene>
<sequence>MYKFKFRIPSYFSLVIRSLAVLEGIAIGFDPNYKVLSSSYPWIARKVLTDSSPQLQSTLKNLLYEEGVFRVDRLESLLAESLRAKTEESLVRSRVGNTDSTVATKQVISFTLTEKGAFVREILLQEVAKGLDALGLAILDYIASDSALRLPFAIQLSSVSVADEDLMNLRTLHRLLLLLSRLQKQESPSTNFSSKY</sequence>
<dbReference type="PANTHER" id="PTHR10566:SF119">
    <property type="entry name" value="OS04G0640500 PROTEIN"/>
    <property type="match status" value="1"/>
</dbReference>
<evidence type="ECO:0000256" key="1">
    <source>
        <dbReference type="ARBA" id="ARBA00009670"/>
    </source>
</evidence>
<name>A0A2I0BFN4_9ASPA</name>